<dbReference type="Pfam" id="PF01485">
    <property type="entry name" value="IBR"/>
    <property type="match status" value="2"/>
</dbReference>
<evidence type="ECO:0000256" key="14">
    <source>
        <dbReference type="ARBA" id="ARBA00044508"/>
    </source>
</evidence>
<keyword evidence="12" id="KW-1133">Transmembrane helix</keyword>
<keyword evidence="6" id="KW-0812">Transmembrane</keyword>
<dbReference type="AlphaFoldDB" id="A0A1E4T133"/>
<dbReference type="GO" id="GO:0008270">
    <property type="term" value="F:zinc ion binding"/>
    <property type="evidence" value="ECO:0007669"/>
    <property type="project" value="UniProtKB-KW"/>
</dbReference>
<evidence type="ECO:0000256" key="12">
    <source>
        <dbReference type="ARBA" id="ARBA00022989"/>
    </source>
</evidence>
<dbReference type="Gene3D" id="2.20.25.20">
    <property type="match status" value="1"/>
</dbReference>
<evidence type="ECO:0000256" key="6">
    <source>
        <dbReference type="ARBA" id="ARBA00022692"/>
    </source>
</evidence>
<dbReference type="FunFam" id="3.30.40.10:FF:000051">
    <property type="entry name" value="RBR-type E3 ubiquitin transferase"/>
    <property type="match status" value="1"/>
</dbReference>
<dbReference type="Proteomes" id="UP000094801">
    <property type="component" value="Unassembled WGS sequence"/>
</dbReference>
<evidence type="ECO:0000256" key="9">
    <source>
        <dbReference type="ARBA" id="ARBA00022771"/>
    </source>
</evidence>
<dbReference type="EMBL" id="KV453852">
    <property type="protein sequence ID" value="ODV85444.1"/>
    <property type="molecule type" value="Genomic_DNA"/>
</dbReference>
<dbReference type="SMART" id="SM00184">
    <property type="entry name" value="RING"/>
    <property type="match status" value="2"/>
</dbReference>
<dbReference type="Gene3D" id="3.30.40.10">
    <property type="entry name" value="Zinc/RING finger domain, C3HC4 (zinc finger)"/>
    <property type="match status" value="1"/>
</dbReference>
<evidence type="ECO:0000256" key="10">
    <source>
        <dbReference type="ARBA" id="ARBA00022786"/>
    </source>
</evidence>
<proteinExistence type="inferred from homology"/>
<evidence type="ECO:0000259" key="17">
    <source>
        <dbReference type="PROSITE" id="PS50908"/>
    </source>
</evidence>
<dbReference type="GO" id="GO:0005737">
    <property type="term" value="C:cytoplasm"/>
    <property type="evidence" value="ECO:0007669"/>
    <property type="project" value="UniProtKB-ARBA"/>
</dbReference>
<name>A0A1E4T133_9ASCO</name>
<dbReference type="InterPro" id="IPR044066">
    <property type="entry name" value="TRIAD_supradom"/>
</dbReference>
<dbReference type="GO" id="GO:0031090">
    <property type="term" value="C:organelle membrane"/>
    <property type="evidence" value="ECO:0007669"/>
    <property type="project" value="UniProtKB-ARBA"/>
</dbReference>
<evidence type="ECO:0000256" key="3">
    <source>
        <dbReference type="ARBA" id="ARBA00004906"/>
    </source>
</evidence>
<reference evidence="20" key="1">
    <citation type="submission" date="2016-04" db="EMBL/GenBank/DDBJ databases">
        <title>Comparative genomics of biotechnologically important yeasts.</title>
        <authorList>
            <consortium name="DOE Joint Genome Institute"/>
            <person name="Riley R."/>
            <person name="Haridas S."/>
            <person name="Wolfe K.H."/>
            <person name="Lopes M.R."/>
            <person name="Hittinger C.T."/>
            <person name="Goker M."/>
            <person name="Salamov A."/>
            <person name="Wisecaver J."/>
            <person name="Long T.M."/>
            <person name="Aerts A.L."/>
            <person name="Barry K."/>
            <person name="Choi C."/>
            <person name="Clum A."/>
            <person name="Coughlan A.Y."/>
            <person name="Deshpande S."/>
            <person name="Douglass A.P."/>
            <person name="Hanson S.J."/>
            <person name="Klenk H.-P."/>
            <person name="Labutti K."/>
            <person name="Lapidus A."/>
            <person name="Lindquist E."/>
            <person name="Lipzen A."/>
            <person name="Meier-Kolthoff J.P."/>
            <person name="Ohm R.A."/>
            <person name="Otillar R.P."/>
            <person name="Pangilinan J."/>
            <person name="Peng Y."/>
            <person name="Rokas A."/>
            <person name="Rosa C.A."/>
            <person name="Scheuner C."/>
            <person name="Sibirny A.A."/>
            <person name="Slot J.C."/>
            <person name="Stielow J.B."/>
            <person name="Sun H."/>
            <person name="Kurtzman C.P."/>
            <person name="Blackwell M."/>
            <person name="Grigoriev I.V."/>
            <person name="Jeffries T.W."/>
        </authorList>
    </citation>
    <scope>NUCLEOTIDE SEQUENCE [LARGE SCALE GENOMIC DNA]</scope>
    <source>
        <strain evidence="20">NRRL YB-2248</strain>
    </source>
</reference>
<dbReference type="InterPro" id="IPR047548">
    <property type="entry name" value="Rcat_RBR_RNF14"/>
</dbReference>
<dbReference type="InterPro" id="IPR018957">
    <property type="entry name" value="Znf_C3HC4_RING-type"/>
</dbReference>
<feature type="domain" description="RING-type" evidence="18">
    <location>
        <begin position="163"/>
        <end position="452"/>
    </location>
</feature>
<dbReference type="Gene3D" id="1.20.120.1750">
    <property type="match status" value="1"/>
</dbReference>
<comment type="pathway">
    <text evidence="3">Protein modification; protein ubiquitination.</text>
</comment>
<keyword evidence="10" id="KW-0833">Ubl conjugation pathway</keyword>
<dbReference type="InterPro" id="IPR002867">
    <property type="entry name" value="IBR_dom"/>
</dbReference>
<gene>
    <name evidence="19" type="ORF">CANARDRAFT_151336</name>
</gene>
<accession>A0A1E4T133</accession>
<protein>
    <recommendedName>
        <fullName evidence="4">RBR-type E3 ubiquitin transferase</fullName>
        <ecNumber evidence="4">2.3.2.31</ecNumber>
    </recommendedName>
</protein>
<dbReference type="SMART" id="SM00591">
    <property type="entry name" value="RWD"/>
    <property type="match status" value="1"/>
</dbReference>
<evidence type="ECO:0000256" key="11">
    <source>
        <dbReference type="ARBA" id="ARBA00022833"/>
    </source>
</evidence>
<dbReference type="SUPFAM" id="SSF57850">
    <property type="entry name" value="RING/U-box"/>
    <property type="match status" value="3"/>
</dbReference>
<dbReference type="CDD" id="cd16628">
    <property type="entry name" value="RING-HC_RBR_RNF14"/>
    <property type="match status" value="1"/>
</dbReference>
<keyword evidence="8" id="KW-0677">Repeat</keyword>
<keyword evidence="9 15" id="KW-0863">Zinc-finger</keyword>
<comment type="subcellular location">
    <subcellularLocation>
        <location evidence="2">Membrane</location>
        <topology evidence="2">Single-pass membrane protein</topology>
    </subcellularLocation>
</comment>
<evidence type="ECO:0000313" key="20">
    <source>
        <dbReference type="Proteomes" id="UP000094801"/>
    </source>
</evidence>
<evidence type="ECO:0000256" key="7">
    <source>
        <dbReference type="ARBA" id="ARBA00022723"/>
    </source>
</evidence>
<dbReference type="OrthoDB" id="1431934at2759"/>
<dbReference type="Pfam" id="PF05773">
    <property type="entry name" value="RWD"/>
    <property type="match status" value="1"/>
</dbReference>
<dbReference type="InterPro" id="IPR013083">
    <property type="entry name" value="Znf_RING/FYVE/PHD"/>
</dbReference>
<evidence type="ECO:0000256" key="13">
    <source>
        <dbReference type="ARBA" id="ARBA00023136"/>
    </source>
</evidence>
<dbReference type="PROSITE" id="PS00518">
    <property type="entry name" value="ZF_RING_1"/>
    <property type="match status" value="1"/>
</dbReference>
<evidence type="ECO:0000256" key="5">
    <source>
        <dbReference type="ARBA" id="ARBA00022679"/>
    </source>
</evidence>
<evidence type="ECO:0000256" key="1">
    <source>
        <dbReference type="ARBA" id="ARBA00001798"/>
    </source>
</evidence>
<dbReference type="CDD" id="cd20354">
    <property type="entry name" value="Rcat_RBR_RNF14"/>
    <property type="match status" value="1"/>
</dbReference>
<evidence type="ECO:0000256" key="4">
    <source>
        <dbReference type="ARBA" id="ARBA00012251"/>
    </source>
</evidence>
<evidence type="ECO:0000259" key="18">
    <source>
        <dbReference type="PROSITE" id="PS51873"/>
    </source>
</evidence>
<dbReference type="InterPro" id="IPR016135">
    <property type="entry name" value="UBQ-conjugating_enzyme/RWD"/>
</dbReference>
<dbReference type="STRING" id="983967.A0A1E4T133"/>
<dbReference type="PANTHER" id="PTHR11685">
    <property type="entry name" value="RBR FAMILY RING FINGER AND IBR DOMAIN-CONTAINING"/>
    <property type="match status" value="1"/>
</dbReference>
<comment type="catalytic activity">
    <reaction evidence="1">
        <text>[E2 ubiquitin-conjugating enzyme]-S-ubiquitinyl-L-cysteine + [acceptor protein]-L-lysine = [E2 ubiquitin-conjugating enzyme]-L-cysteine + [acceptor protein]-N(6)-ubiquitinyl-L-lysine.</text>
        <dbReference type="EC" id="2.3.2.31"/>
    </reaction>
</comment>
<keyword evidence="20" id="KW-1185">Reference proteome</keyword>
<dbReference type="Pfam" id="PF00097">
    <property type="entry name" value="zf-C3HC4"/>
    <property type="match status" value="1"/>
</dbReference>
<evidence type="ECO:0000256" key="2">
    <source>
        <dbReference type="ARBA" id="ARBA00004167"/>
    </source>
</evidence>
<feature type="domain" description="RWD" evidence="17">
    <location>
        <begin position="12"/>
        <end position="127"/>
    </location>
</feature>
<dbReference type="EC" id="2.3.2.31" evidence="4"/>
<organism evidence="19 20">
    <name type="scientific">[Candida] arabinofermentans NRRL YB-2248</name>
    <dbReference type="NCBI Taxonomy" id="983967"/>
    <lineage>
        <taxon>Eukaryota</taxon>
        <taxon>Fungi</taxon>
        <taxon>Dikarya</taxon>
        <taxon>Ascomycota</taxon>
        <taxon>Saccharomycotina</taxon>
        <taxon>Pichiomycetes</taxon>
        <taxon>Pichiales</taxon>
        <taxon>Pichiaceae</taxon>
        <taxon>Ogataea</taxon>
        <taxon>Ogataea/Candida clade</taxon>
    </lineage>
</organism>
<dbReference type="PROSITE" id="PS51873">
    <property type="entry name" value="TRIAD"/>
    <property type="match status" value="1"/>
</dbReference>
<dbReference type="InterPro" id="IPR006575">
    <property type="entry name" value="RWD_dom"/>
</dbReference>
<evidence type="ECO:0000256" key="15">
    <source>
        <dbReference type="PROSITE-ProRule" id="PRU00175"/>
    </source>
</evidence>
<dbReference type="PROSITE" id="PS50089">
    <property type="entry name" value="ZF_RING_2"/>
    <property type="match status" value="1"/>
</dbReference>
<dbReference type="InterPro" id="IPR031127">
    <property type="entry name" value="E3_UB_ligase_RBR"/>
</dbReference>
<keyword evidence="5" id="KW-0808">Transferase</keyword>
<keyword evidence="13" id="KW-0472">Membrane</keyword>
<dbReference type="GO" id="GO:0016567">
    <property type="term" value="P:protein ubiquitination"/>
    <property type="evidence" value="ECO:0007669"/>
    <property type="project" value="InterPro"/>
</dbReference>
<dbReference type="GO" id="GO:0061630">
    <property type="term" value="F:ubiquitin protein ligase activity"/>
    <property type="evidence" value="ECO:0007669"/>
    <property type="project" value="UniProtKB-EC"/>
</dbReference>
<keyword evidence="11" id="KW-0862">Zinc</keyword>
<feature type="domain" description="RING-type" evidence="16">
    <location>
        <begin position="167"/>
        <end position="213"/>
    </location>
</feature>
<dbReference type="Gene3D" id="3.10.110.10">
    <property type="entry name" value="Ubiquitin Conjugating Enzyme"/>
    <property type="match status" value="1"/>
</dbReference>
<evidence type="ECO:0000259" key="16">
    <source>
        <dbReference type="PROSITE" id="PS50089"/>
    </source>
</evidence>
<sequence length="463" mass="54328">MTTVDSTDAIAEELESLRAIYPESQLSLEHRTGAIEIPIILLKPITIKFAEKESQISRLPSVLFEFELPLGYPYEQAPITHLSSRTNWISRPNLERLESKLRAQWDDYHDMILFFMVDYLKTESENAFDSLDLTQPYHLNNLADYENLVDFDNLGQQEEFNLQTFTCEICQDDKKGKVTERISPCDHKFCTDCLTKYFTDNILKGEVDNIHCPAYECTKSHVANLSRLNKGITDPSEQDLATFEMDFFKRPLETKFLSRLIPDELVTRYESLYERLQYDRYRRLFPFRVSECPRRNCGRFFLREDEDQMLTVCPYCKMAFCFACLRSWHGLWGDCKARKTSIPFEDLDRWIKSEDESKIRDTLAFKYGRKAMILAHDEYIADQLFEELVGQEGSGISRCPICQLVVQRSEGCNKMTCTRCFNYFCNLCGEILQKVDPYEHYNNPLNECYRRLFEGLVPDEQLT</sequence>
<dbReference type="CDD" id="cd23820">
    <property type="entry name" value="RWD_RNF14"/>
    <property type="match status" value="1"/>
</dbReference>
<keyword evidence="7" id="KW-0479">Metal-binding</keyword>
<dbReference type="SMART" id="SM00647">
    <property type="entry name" value="IBR"/>
    <property type="match status" value="2"/>
</dbReference>
<dbReference type="InterPro" id="IPR031128">
    <property type="entry name" value="RNF14_RING-HC_Zfn"/>
</dbReference>
<dbReference type="InterPro" id="IPR001841">
    <property type="entry name" value="Znf_RING"/>
</dbReference>
<comment type="similarity">
    <text evidence="14">Belongs to the RBR family. RNF14 subfamily.</text>
</comment>
<evidence type="ECO:0000256" key="8">
    <source>
        <dbReference type="ARBA" id="ARBA00022737"/>
    </source>
</evidence>
<dbReference type="SUPFAM" id="SSF54495">
    <property type="entry name" value="UBC-like"/>
    <property type="match status" value="1"/>
</dbReference>
<evidence type="ECO:0000313" key="19">
    <source>
        <dbReference type="EMBL" id="ODV85444.1"/>
    </source>
</evidence>
<dbReference type="InterPro" id="IPR017907">
    <property type="entry name" value="Znf_RING_CS"/>
</dbReference>
<dbReference type="PROSITE" id="PS50908">
    <property type="entry name" value="RWD"/>
    <property type="match status" value="1"/>
</dbReference>